<proteinExistence type="predicted"/>
<name>A9U1C4_PHYPA</name>
<sequence length="371" mass="40300">MIERSAHLSTQATKLSIAIRGSTTTRGRHTWTFGRKALGEAMHASSRTECSSVGCIRLDTRCNRAKMGKIIVVWLQLLPATAQAVTTGGRSGGGYDGSPQARAAVCYDGAFGYESLSYDVASAGHDPSHLWRYSSSVDLGAGYVTSQNSSPRTMVVKYKQYAVLLSPPMSPLKSPPPSPGSVEEWGQMRGHLQASRCHKGNVGCCKRRYSKRHVGGVGTSATFGTFELDANVDNTQSRLNWNRLSRGGLIGIGCQEQGLARSNFRRLASIKESTNVTTGTVAGIDGNEHNGMRRGMNAAYGYWHCNAQLGVNCGAGWRDGCSSCPTWSAMRLSFNNNNNIKIEDADYYEVCKPSTHNHMSCTKLLNLGRKW</sequence>
<protein>
    <submittedName>
        <fullName evidence="2">Predicted protein</fullName>
    </submittedName>
</protein>
<reference evidence="2" key="1">
    <citation type="journal article" date="2008" name="Science">
        <title>The Physcomitrella genome reveals evolutionary insights into the conquest of land by plants.</title>
        <authorList>
            <person name="Rensing S."/>
            <person name="Lang D."/>
            <person name="Zimmer A."/>
            <person name="Terry A."/>
            <person name="Salamov A."/>
            <person name="Shapiro H."/>
            <person name="Nishiyama T."/>
            <person name="Perroud P.-F."/>
            <person name="Lindquist E."/>
            <person name="Kamisugi Y."/>
            <person name="Tanahashi T."/>
            <person name="Sakakibara K."/>
            <person name="Fujita T."/>
            <person name="Oishi K."/>
            <person name="Shin-I T."/>
            <person name="Kuroki Y."/>
            <person name="Toyoda A."/>
            <person name="Suzuki Y."/>
            <person name="Hashimoto A."/>
            <person name="Yamaguchi K."/>
            <person name="Sugano A."/>
            <person name="Kohara Y."/>
            <person name="Fujiyama A."/>
            <person name="Anterola A."/>
            <person name="Aoki S."/>
            <person name="Ashton N."/>
            <person name="Barbazuk W.B."/>
            <person name="Barker E."/>
            <person name="Bennetzen J."/>
            <person name="Bezanilla M."/>
            <person name="Blankenship R."/>
            <person name="Cho S.H."/>
            <person name="Dutcher S."/>
            <person name="Estelle M."/>
            <person name="Fawcett J.A."/>
            <person name="Gundlach H."/>
            <person name="Hanada K."/>
            <person name="Heyl A."/>
            <person name="Hicks K.A."/>
            <person name="Hugh J."/>
            <person name="Lohr M."/>
            <person name="Mayer K."/>
            <person name="Melkozernov A."/>
            <person name="Murata T."/>
            <person name="Nelson D."/>
            <person name="Pils B."/>
            <person name="Prigge M."/>
            <person name="Reiss B."/>
            <person name="Renner T."/>
            <person name="Rombauts S."/>
            <person name="Rushton P."/>
            <person name="Sanderfoot A."/>
            <person name="Schween G."/>
            <person name="Shiu S.-H."/>
            <person name="Stueber K."/>
            <person name="Theodoulou F.L."/>
            <person name="Tu H."/>
            <person name="Van de Peer Y."/>
            <person name="Verrier P.J."/>
            <person name="Waters E."/>
            <person name="Wood A."/>
            <person name="Yang L."/>
            <person name="Cove D."/>
            <person name="Cuming A."/>
            <person name="Hasebe M."/>
            <person name="Lucas S."/>
            <person name="Mishler D.B."/>
            <person name="Reski R."/>
            <person name="Grigoriev I."/>
            <person name="Quatrano R.S."/>
            <person name="Boore J.L."/>
        </authorList>
    </citation>
    <scope>NUCLEOTIDE SEQUENCE [LARGE SCALE GENOMIC DNA]</scope>
</reference>
<evidence type="ECO:0000259" key="1">
    <source>
        <dbReference type="Pfam" id="PF14692"/>
    </source>
</evidence>
<dbReference type="eggNOG" id="KOG1595">
    <property type="taxonomic scope" value="Eukaryota"/>
</dbReference>
<dbReference type="InterPro" id="IPR028033">
    <property type="entry name" value="DUF4462"/>
</dbReference>
<gene>
    <name evidence="2" type="ORF">PHYPADRAFT_100301</name>
</gene>
<organism>
    <name type="scientific">Physcomitrium patens</name>
    <name type="common">Spreading-leaved earth moss</name>
    <name type="synonym">Physcomitrella patens</name>
    <dbReference type="NCBI Taxonomy" id="3218"/>
    <lineage>
        <taxon>Eukaryota</taxon>
        <taxon>Viridiplantae</taxon>
        <taxon>Streptophyta</taxon>
        <taxon>Embryophyta</taxon>
        <taxon>Bryophyta</taxon>
        <taxon>Bryophytina</taxon>
        <taxon>Bryopsida</taxon>
        <taxon>Funariidae</taxon>
        <taxon>Funariales</taxon>
        <taxon>Funariaceae</taxon>
        <taxon>Physcomitrium</taxon>
    </lineage>
</organism>
<dbReference type="Pfam" id="PF14692">
    <property type="entry name" value="DUF4462"/>
    <property type="match status" value="1"/>
</dbReference>
<dbReference type="EMBL" id="DS545299">
    <property type="protein sequence ID" value="EDQ50550.1"/>
    <property type="molecule type" value="Genomic_DNA"/>
</dbReference>
<evidence type="ECO:0000313" key="2">
    <source>
        <dbReference type="EMBL" id="EDQ50550.1"/>
    </source>
</evidence>
<dbReference type="AlphaFoldDB" id="A9U1C4"/>
<accession>A9U1C4</accession>
<feature type="domain" description="DUF4462" evidence="1">
    <location>
        <begin position="235"/>
        <end position="257"/>
    </location>
</feature>